<keyword evidence="9" id="KW-1185">Reference proteome</keyword>
<feature type="domain" description="N-acetyltransferase" evidence="7">
    <location>
        <begin position="105"/>
        <end position="270"/>
    </location>
</feature>
<evidence type="ECO:0000256" key="1">
    <source>
        <dbReference type="ARBA" id="ARBA00003818"/>
    </source>
</evidence>
<comment type="pathway">
    <text evidence="2">Siderophore biosynthesis; mycobactin biosynthesis.</text>
</comment>
<feature type="region of interest" description="Disordered" evidence="6">
    <location>
        <begin position="1"/>
        <end position="31"/>
    </location>
</feature>
<evidence type="ECO:0000313" key="9">
    <source>
        <dbReference type="Proteomes" id="UP000645555"/>
    </source>
</evidence>
<dbReference type="SUPFAM" id="SSF55729">
    <property type="entry name" value="Acyl-CoA N-acyltransferases (Nat)"/>
    <property type="match status" value="1"/>
</dbReference>
<sequence>MTPTDASTDAGSAPFTDHGNGTGPGTDCEDTLELRLPGDFLALLGERAEEPAGADQAGEELGPSRRTAGRRTTAPLLAPPVTSSGDDLLDRVADWGPTATPAGVLRLLPVRLDRDVPLVNRWMHDPAVAAFWELSGPGPATEAHLRAQLTGDGRSVPCLGLLDDTPMSYWEIYRADLDPLARHYPARPNDTGIHVLIGGVAHRGQGLGTTLVRAVSDLVLDRRPNCARVVAEPDLRNIPSMSAFLSAGFRFSSEIELPGKRAALLIRDRALRDLL</sequence>
<accession>A0A918KPF9</accession>
<comment type="function">
    <text evidence="1">Acyltransferase required for the direct transfer of medium- to long-chain fatty acyl moieties from a carrier protein (MbtL) on to the epsilon-amino group of lysine residue in the mycobactin core.</text>
</comment>
<feature type="region of interest" description="Disordered" evidence="6">
    <location>
        <begin position="49"/>
        <end position="86"/>
    </location>
</feature>
<organism evidence="8 9">
    <name type="scientific">Streptomyces fructofermentans</name>
    <dbReference type="NCBI Taxonomy" id="152141"/>
    <lineage>
        <taxon>Bacteria</taxon>
        <taxon>Bacillati</taxon>
        <taxon>Actinomycetota</taxon>
        <taxon>Actinomycetes</taxon>
        <taxon>Kitasatosporales</taxon>
        <taxon>Streptomycetaceae</taxon>
        <taxon>Streptomyces</taxon>
    </lineage>
</organism>
<evidence type="ECO:0000259" key="7">
    <source>
        <dbReference type="PROSITE" id="PS51186"/>
    </source>
</evidence>
<dbReference type="PANTHER" id="PTHR31438:SF1">
    <property type="entry name" value="LYSINE N-ACYLTRANSFERASE C17G9.06C-RELATED"/>
    <property type="match status" value="1"/>
</dbReference>
<dbReference type="AlphaFoldDB" id="A0A918KPF9"/>
<name>A0A918KPF9_9ACTN</name>
<evidence type="ECO:0000313" key="8">
    <source>
        <dbReference type="EMBL" id="GGX71083.1"/>
    </source>
</evidence>
<dbReference type="GO" id="GO:0016410">
    <property type="term" value="F:N-acyltransferase activity"/>
    <property type="evidence" value="ECO:0007669"/>
    <property type="project" value="TreeGrafter"/>
</dbReference>
<protein>
    <recommendedName>
        <fullName evidence="3">Lysine N-acyltransferase MbtK</fullName>
    </recommendedName>
    <alternativeName>
        <fullName evidence="5">Mycobactin synthase protein K</fullName>
    </alternativeName>
</protein>
<comment type="caution">
    <text evidence="8">The sequence shown here is derived from an EMBL/GenBank/DDBJ whole genome shotgun (WGS) entry which is preliminary data.</text>
</comment>
<evidence type="ECO:0000256" key="4">
    <source>
        <dbReference type="ARBA" id="ARBA00023251"/>
    </source>
</evidence>
<dbReference type="InterPro" id="IPR000182">
    <property type="entry name" value="GNAT_dom"/>
</dbReference>
<keyword evidence="4" id="KW-0046">Antibiotic resistance</keyword>
<feature type="compositionally biased region" description="Polar residues" evidence="6">
    <location>
        <begin position="1"/>
        <end position="10"/>
    </location>
</feature>
<dbReference type="RefSeq" id="WP_190037198.1">
    <property type="nucleotide sequence ID" value="NZ_BMWD01000015.1"/>
</dbReference>
<dbReference type="Proteomes" id="UP000645555">
    <property type="component" value="Unassembled WGS sequence"/>
</dbReference>
<dbReference type="PROSITE" id="PS51186">
    <property type="entry name" value="GNAT"/>
    <property type="match status" value="1"/>
</dbReference>
<dbReference type="GO" id="GO:0046677">
    <property type="term" value="P:response to antibiotic"/>
    <property type="evidence" value="ECO:0007669"/>
    <property type="project" value="UniProtKB-KW"/>
</dbReference>
<evidence type="ECO:0000256" key="3">
    <source>
        <dbReference type="ARBA" id="ARBA00020586"/>
    </source>
</evidence>
<evidence type="ECO:0000256" key="2">
    <source>
        <dbReference type="ARBA" id="ARBA00005102"/>
    </source>
</evidence>
<dbReference type="InterPro" id="IPR019432">
    <property type="entry name" value="Acyltransferase_MbtK/IucB-like"/>
</dbReference>
<proteinExistence type="predicted"/>
<evidence type="ECO:0000256" key="6">
    <source>
        <dbReference type="SAM" id="MobiDB-lite"/>
    </source>
</evidence>
<reference evidence="8" key="1">
    <citation type="journal article" date="2014" name="Int. J. Syst. Evol. Microbiol.">
        <title>Complete genome sequence of Corynebacterium casei LMG S-19264T (=DSM 44701T), isolated from a smear-ripened cheese.</title>
        <authorList>
            <consortium name="US DOE Joint Genome Institute (JGI-PGF)"/>
            <person name="Walter F."/>
            <person name="Albersmeier A."/>
            <person name="Kalinowski J."/>
            <person name="Ruckert C."/>
        </authorList>
    </citation>
    <scope>NUCLEOTIDE SEQUENCE</scope>
    <source>
        <strain evidence="8">JCM 4956</strain>
    </source>
</reference>
<dbReference type="Gene3D" id="3.40.630.30">
    <property type="match status" value="1"/>
</dbReference>
<dbReference type="PANTHER" id="PTHR31438">
    <property type="entry name" value="LYSINE N-ACYLTRANSFERASE C17G9.06C-RELATED"/>
    <property type="match status" value="1"/>
</dbReference>
<dbReference type="GO" id="GO:0019290">
    <property type="term" value="P:siderophore biosynthetic process"/>
    <property type="evidence" value="ECO:0007669"/>
    <property type="project" value="InterPro"/>
</dbReference>
<evidence type="ECO:0000256" key="5">
    <source>
        <dbReference type="ARBA" id="ARBA00031122"/>
    </source>
</evidence>
<gene>
    <name evidence="8" type="ORF">GCM10010515_43260</name>
</gene>
<dbReference type="Pfam" id="PF13523">
    <property type="entry name" value="Acetyltransf_8"/>
    <property type="match status" value="1"/>
</dbReference>
<dbReference type="EMBL" id="BMWD01000015">
    <property type="protein sequence ID" value="GGX71083.1"/>
    <property type="molecule type" value="Genomic_DNA"/>
</dbReference>
<dbReference type="InterPro" id="IPR016181">
    <property type="entry name" value="Acyl_CoA_acyltransferase"/>
</dbReference>
<dbReference type="SMART" id="SM01006">
    <property type="entry name" value="AlcB"/>
    <property type="match status" value="1"/>
</dbReference>
<reference evidence="8" key="2">
    <citation type="submission" date="2020-09" db="EMBL/GenBank/DDBJ databases">
        <authorList>
            <person name="Sun Q."/>
            <person name="Ohkuma M."/>
        </authorList>
    </citation>
    <scope>NUCLEOTIDE SEQUENCE</scope>
    <source>
        <strain evidence="8">JCM 4956</strain>
    </source>
</reference>